<sequence length="176" mass="18393">MKSQYWIILVVIVLLIGIGVGALFTPKAPTFTVKGAEINSVNLSAIGLSFIIEVDSSYPVAIPIKTLTYTVSYQGRDGPIQLASGEKKGIMIKPGKDELVIPVLVSNPSIVKSAFEVLRTGEIRLIINGSATPDFLGVAPAVPFSKEVAVPVKLGDISGDIISSVGSLAGSLLSTK</sequence>
<dbReference type="Proteomes" id="UP000245657">
    <property type="component" value="Unassembled WGS sequence"/>
</dbReference>
<evidence type="ECO:0000313" key="2">
    <source>
        <dbReference type="EMBL" id="PWR72162.1"/>
    </source>
</evidence>
<reference evidence="2 3" key="1">
    <citation type="submission" date="2018-05" db="EMBL/GenBank/DDBJ databases">
        <title>Draft genome of Methanospirillum lacunae Ki8-1.</title>
        <authorList>
            <person name="Dueholm M.S."/>
            <person name="Nielsen P.H."/>
            <person name="Bakmann L.F."/>
            <person name="Otzen D.E."/>
        </authorList>
    </citation>
    <scope>NUCLEOTIDE SEQUENCE [LARGE SCALE GENOMIC DNA]</scope>
    <source>
        <strain evidence="2 3">Ki8-1</strain>
    </source>
</reference>
<keyword evidence="1" id="KW-1133">Transmembrane helix</keyword>
<dbReference type="SUPFAM" id="SSF117070">
    <property type="entry name" value="LEA14-like"/>
    <property type="match status" value="1"/>
</dbReference>
<keyword evidence="1" id="KW-0472">Membrane</keyword>
<gene>
    <name evidence="2" type="ORF">DK846_09230</name>
</gene>
<dbReference type="EMBL" id="QGMY01000007">
    <property type="protein sequence ID" value="PWR72162.1"/>
    <property type="molecule type" value="Genomic_DNA"/>
</dbReference>
<evidence type="ECO:0008006" key="4">
    <source>
        <dbReference type="Google" id="ProtNLM"/>
    </source>
</evidence>
<dbReference type="Gene3D" id="2.60.40.1820">
    <property type="match status" value="1"/>
</dbReference>
<comment type="caution">
    <text evidence="2">The sequence shown here is derived from an EMBL/GenBank/DDBJ whole genome shotgun (WGS) entry which is preliminary data.</text>
</comment>
<proteinExistence type="predicted"/>
<dbReference type="RefSeq" id="WP_109968651.1">
    <property type="nucleotide sequence ID" value="NZ_CP176093.1"/>
</dbReference>
<dbReference type="AlphaFoldDB" id="A0A2V2MW97"/>
<organism evidence="2 3">
    <name type="scientific">Methanospirillum lacunae</name>
    <dbReference type="NCBI Taxonomy" id="668570"/>
    <lineage>
        <taxon>Archaea</taxon>
        <taxon>Methanobacteriati</taxon>
        <taxon>Methanobacteriota</taxon>
        <taxon>Stenosarchaea group</taxon>
        <taxon>Methanomicrobia</taxon>
        <taxon>Methanomicrobiales</taxon>
        <taxon>Methanospirillaceae</taxon>
        <taxon>Methanospirillum</taxon>
    </lineage>
</organism>
<evidence type="ECO:0000313" key="3">
    <source>
        <dbReference type="Proteomes" id="UP000245657"/>
    </source>
</evidence>
<keyword evidence="1" id="KW-0812">Transmembrane</keyword>
<accession>A0A2V2MW97</accession>
<name>A0A2V2MW97_9EURY</name>
<evidence type="ECO:0000256" key="1">
    <source>
        <dbReference type="SAM" id="Phobius"/>
    </source>
</evidence>
<dbReference type="GeneID" id="97547971"/>
<feature type="transmembrane region" description="Helical" evidence="1">
    <location>
        <begin position="6"/>
        <end position="24"/>
    </location>
</feature>
<keyword evidence="3" id="KW-1185">Reference proteome</keyword>
<protein>
    <recommendedName>
        <fullName evidence="4">Water stress and hypersensitive response domain-containing protein</fullName>
    </recommendedName>
</protein>